<dbReference type="Gene3D" id="3.40.50.1000">
    <property type="entry name" value="HAD superfamily/HAD-like"/>
    <property type="match status" value="1"/>
</dbReference>
<dbReference type="InterPro" id="IPR023198">
    <property type="entry name" value="PGP-like_dom2"/>
</dbReference>
<keyword evidence="2" id="KW-0378">Hydrolase</keyword>
<comment type="similarity">
    <text evidence="1">Belongs to the HAD-like hydrolase superfamily. S-2-haloalkanoic acid dehalogenase family.</text>
</comment>
<dbReference type="GO" id="GO:0019120">
    <property type="term" value="F:hydrolase activity, acting on acid halide bonds, in C-halide compounds"/>
    <property type="evidence" value="ECO:0007669"/>
    <property type="project" value="InterPro"/>
</dbReference>
<dbReference type="PANTHER" id="PTHR43316">
    <property type="entry name" value="HYDROLASE, HALOACID DELAHOGENASE-RELATED"/>
    <property type="match status" value="1"/>
</dbReference>
<gene>
    <name evidence="3" type="ORF">B0T17DRAFT_587046</name>
</gene>
<sequence>MSTPTPSLSRIKALIFDVFGTCVDWRSSVVSALETAYLTKKKDSSLSLPSTDPDWPLFAQQWRSSYGAFTRSFIPGTTPWKDIDTHHRDSLVELLRAWRLDGLYTPAEIESLSKVWHFLRPWPDSSTGLHALGKGKEGGLGLVVATLSNGNHALLADLDRFGNLGFERLISAEDFKAYKPNPATYLGACELLGFAPGEVVMVAAHLGDLAAARGNGLRTVYVEREGEEEWGRGDERYREAKGGWVDLWVGGDEEGFVEVARRLEGSLERG</sequence>
<accession>A0AA39XM83</accession>
<dbReference type="NCBIfam" id="TIGR01428">
    <property type="entry name" value="HAD_type_II"/>
    <property type="match status" value="1"/>
</dbReference>
<dbReference type="InterPro" id="IPR036412">
    <property type="entry name" value="HAD-like_sf"/>
</dbReference>
<dbReference type="NCBIfam" id="TIGR01493">
    <property type="entry name" value="HAD-SF-IA-v2"/>
    <property type="match status" value="1"/>
</dbReference>
<dbReference type="PANTHER" id="PTHR43316:SF3">
    <property type="entry name" value="HALOACID DEHALOGENASE, TYPE II (AFU_ORTHOLOGUE AFUA_2G07750)-RELATED"/>
    <property type="match status" value="1"/>
</dbReference>
<dbReference type="InterPro" id="IPR023214">
    <property type="entry name" value="HAD_sf"/>
</dbReference>
<evidence type="ECO:0000256" key="2">
    <source>
        <dbReference type="ARBA" id="ARBA00022801"/>
    </source>
</evidence>
<evidence type="ECO:0000313" key="3">
    <source>
        <dbReference type="EMBL" id="KAK0635580.1"/>
    </source>
</evidence>
<dbReference type="GO" id="GO:0016791">
    <property type="term" value="F:phosphatase activity"/>
    <property type="evidence" value="ECO:0007669"/>
    <property type="project" value="UniProtKB-ARBA"/>
</dbReference>
<evidence type="ECO:0000313" key="4">
    <source>
        <dbReference type="Proteomes" id="UP001174934"/>
    </source>
</evidence>
<name>A0AA39XM83_9PEZI</name>
<protein>
    <submittedName>
        <fullName evidence="3">HAD-like domain-containing protein</fullName>
    </submittedName>
</protein>
<dbReference type="EMBL" id="JAULSR010000001">
    <property type="protein sequence ID" value="KAK0635580.1"/>
    <property type="molecule type" value="Genomic_DNA"/>
</dbReference>
<evidence type="ECO:0000256" key="1">
    <source>
        <dbReference type="ARBA" id="ARBA00008106"/>
    </source>
</evidence>
<dbReference type="Gene3D" id="1.10.150.240">
    <property type="entry name" value="Putative phosphatase, domain 2"/>
    <property type="match status" value="1"/>
</dbReference>
<dbReference type="InterPro" id="IPR051540">
    <property type="entry name" value="S-2-haloacid_dehalogenase"/>
</dbReference>
<dbReference type="Proteomes" id="UP001174934">
    <property type="component" value="Unassembled WGS sequence"/>
</dbReference>
<keyword evidence="4" id="KW-1185">Reference proteome</keyword>
<dbReference type="InterPro" id="IPR006328">
    <property type="entry name" value="2-HAD"/>
</dbReference>
<proteinExistence type="inferred from homology"/>
<dbReference type="AlphaFoldDB" id="A0AA39XM83"/>
<comment type="caution">
    <text evidence="3">The sequence shown here is derived from an EMBL/GenBank/DDBJ whole genome shotgun (WGS) entry which is preliminary data.</text>
</comment>
<dbReference type="SUPFAM" id="SSF56784">
    <property type="entry name" value="HAD-like"/>
    <property type="match status" value="1"/>
</dbReference>
<organism evidence="3 4">
    <name type="scientific">Bombardia bombarda</name>
    <dbReference type="NCBI Taxonomy" id="252184"/>
    <lineage>
        <taxon>Eukaryota</taxon>
        <taxon>Fungi</taxon>
        <taxon>Dikarya</taxon>
        <taxon>Ascomycota</taxon>
        <taxon>Pezizomycotina</taxon>
        <taxon>Sordariomycetes</taxon>
        <taxon>Sordariomycetidae</taxon>
        <taxon>Sordariales</taxon>
        <taxon>Lasiosphaeriaceae</taxon>
        <taxon>Bombardia</taxon>
    </lineage>
</organism>
<dbReference type="InterPro" id="IPR006439">
    <property type="entry name" value="HAD-SF_hydro_IA"/>
</dbReference>
<dbReference type="Pfam" id="PF00702">
    <property type="entry name" value="Hydrolase"/>
    <property type="match status" value="1"/>
</dbReference>
<dbReference type="PRINTS" id="PR00413">
    <property type="entry name" value="HADHALOGNASE"/>
</dbReference>
<reference evidence="3" key="1">
    <citation type="submission" date="2023-06" db="EMBL/GenBank/DDBJ databases">
        <title>Genome-scale phylogeny and comparative genomics of the fungal order Sordariales.</title>
        <authorList>
            <consortium name="Lawrence Berkeley National Laboratory"/>
            <person name="Hensen N."/>
            <person name="Bonometti L."/>
            <person name="Westerberg I."/>
            <person name="Brannstrom I.O."/>
            <person name="Guillou S."/>
            <person name="Cros-Aarteil S."/>
            <person name="Calhoun S."/>
            <person name="Haridas S."/>
            <person name="Kuo A."/>
            <person name="Mondo S."/>
            <person name="Pangilinan J."/>
            <person name="Riley R."/>
            <person name="LaButti K."/>
            <person name="Andreopoulos B."/>
            <person name="Lipzen A."/>
            <person name="Chen C."/>
            <person name="Yanf M."/>
            <person name="Daum C."/>
            <person name="Ng V."/>
            <person name="Clum A."/>
            <person name="Steindorff A."/>
            <person name="Ohm R."/>
            <person name="Martin F."/>
            <person name="Silar P."/>
            <person name="Natvig D."/>
            <person name="Lalanne C."/>
            <person name="Gautier V."/>
            <person name="Ament-velasquez S.L."/>
            <person name="Kruys A."/>
            <person name="Hutchinson M.I."/>
            <person name="Powell A.J."/>
            <person name="Barry K."/>
            <person name="Miller A.N."/>
            <person name="Grigoriev I.V."/>
            <person name="Debuchy R."/>
            <person name="Gladieux P."/>
            <person name="Thoren M.H."/>
            <person name="Johannesson H."/>
        </authorList>
    </citation>
    <scope>NUCLEOTIDE SEQUENCE</scope>
    <source>
        <strain evidence="3">SMH3391-2</strain>
    </source>
</reference>